<accession>A0A1D7QEY2</accession>
<name>A0A1D7QEY2_9SPHI</name>
<keyword evidence="5" id="KW-1185">Reference proteome</keyword>
<dbReference type="Gene3D" id="2.60.120.230">
    <property type="match status" value="1"/>
</dbReference>
<dbReference type="SUPFAM" id="SSF49742">
    <property type="entry name" value="PHM/PNGase F"/>
    <property type="match status" value="2"/>
</dbReference>
<proteinExistence type="predicted"/>
<gene>
    <name evidence="4" type="ORF">BFS30_08590</name>
</gene>
<evidence type="ECO:0000259" key="3">
    <source>
        <dbReference type="Pfam" id="PF03712"/>
    </source>
</evidence>
<evidence type="ECO:0000313" key="4">
    <source>
        <dbReference type="EMBL" id="AOM77210.1"/>
    </source>
</evidence>
<keyword evidence="1" id="KW-1015">Disulfide bond</keyword>
<feature type="chain" id="PRO_5009098477" evidence="2">
    <location>
        <begin position="19"/>
        <end position="437"/>
    </location>
</feature>
<protein>
    <submittedName>
        <fullName evidence="4">Calcium-binding protein</fullName>
    </submittedName>
</protein>
<organism evidence="4 5">
    <name type="scientific">Pedobacter steynii</name>
    <dbReference type="NCBI Taxonomy" id="430522"/>
    <lineage>
        <taxon>Bacteria</taxon>
        <taxon>Pseudomonadati</taxon>
        <taxon>Bacteroidota</taxon>
        <taxon>Sphingobacteriia</taxon>
        <taxon>Sphingobacteriales</taxon>
        <taxon>Sphingobacteriaceae</taxon>
        <taxon>Pedobacter</taxon>
    </lineage>
</organism>
<dbReference type="GO" id="GO:0005507">
    <property type="term" value="F:copper ion binding"/>
    <property type="evidence" value="ECO:0007669"/>
    <property type="project" value="InterPro"/>
</dbReference>
<dbReference type="InterPro" id="IPR036939">
    <property type="entry name" value="Cu2_ascorb_mOase_N_sf"/>
</dbReference>
<feature type="signal peptide" evidence="2">
    <location>
        <begin position="1"/>
        <end position="18"/>
    </location>
</feature>
<evidence type="ECO:0000313" key="5">
    <source>
        <dbReference type="Proteomes" id="UP000094313"/>
    </source>
</evidence>
<sequence>MRNYFVISLLLLSTVVSAQKITYYQHIAPIIKTKCAPCHRPGDAAPFSLLTYQDVAKRASFIKKVTQAGYMPPWKPDNHYRDFQNDRSLSAKEKQLIVDWVDQKAPEGKATRGQEEIASLSATETKFHRKPDYTIKMKKPFLVKGDNKERFIVFKIPFEQGQLQNVEAIEFESSNKKIIHHANFAIHPVEEGIDINQGDDYLNLTDDDRTKYAMYFPFKKSMTYYGGWIPGTSYESYPNDMGWVMPKRGVILLTIHYAPTGVDMEDISGINFFYKKTPINRKVSVISLGSGGIGEKSIEPYFMIPADSVRKFNLKITTPEDQSLLYVWPHMHLLGKDFKAYAVSPQGDTIKLVSIPSWDFRWQEIYRFKKLVKIPKGSVLTIEGTYDNRKENPNNPNNPPKMVFSAKDMKSTDEMMTLVMVFLPFKEGDETLFLDDK</sequence>
<dbReference type="InterPro" id="IPR024548">
    <property type="entry name" value="Cu2_monoox_C"/>
</dbReference>
<dbReference type="InterPro" id="IPR014784">
    <property type="entry name" value="Cu2_ascorb_mOase-like_C"/>
</dbReference>
<dbReference type="GO" id="GO:0016715">
    <property type="term" value="F:oxidoreductase activity, acting on paired donors, with incorporation or reduction of molecular oxygen, reduced ascorbate as one donor, and incorporation of one atom of oxygen"/>
    <property type="evidence" value="ECO:0007669"/>
    <property type="project" value="InterPro"/>
</dbReference>
<evidence type="ECO:0000256" key="2">
    <source>
        <dbReference type="SAM" id="SignalP"/>
    </source>
</evidence>
<dbReference type="Proteomes" id="UP000094313">
    <property type="component" value="Chromosome"/>
</dbReference>
<dbReference type="EMBL" id="CP017141">
    <property type="protein sequence ID" value="AOM77210.1"/>
    <property type="molecule type" value="Genomic_DNA"/>
</dbReference>
<dbReference type="AlphaFoldDB" id="A0A1D7QEY2"/>
<feature type="domain" description="Copper type II ascorbate-dependent monooxygenase C-terminal" evidence="3">
    <location>
        <begin position="326"/>
        <end position="392"/>
    </location>
</feature>
<dbReference type="Pfam" id="PF03712">
    <property type="entry name" value="Cu2_monoox_C"/>
    <property type="match status" value="1"/>
</dbReference>
<reference evidence="4 5" key="1">
    <citation type="submission" date="2016-08" db="EMBL/GenBank/DDBJ databases">
        <authorList>
            <person name="Seilhamer J.J."/>
        </authorList>
    </citation>
    <scope>NUCLEOTIDE SEQUENCE [LARGE SCALE GENOMIC DNA]</scope>
    <source>
        <strain evidence="4 5">DX4</strain>
    </source>
</reference>
<keyword evidence="2" id="KW-0732">Signal</keyword>
<dbReference type="RefSeq" id="WP_069378903.1">
    <property type="nucleotide sequence ID" value="NZ_CP017141.1"/>
</dbReference>
<evidence type="ECO:0000256" key="1">
    <source>
        <dbReference type="ARBA" id="ARBA00023157"/>
    </source>
</evidence>
<dbReference type="KEGG" id="psty:BFS30_08590"/>
<dbReference type="InterPro" id="IPR008977">
    <property type="entry name" value="PHM/PNGase_F_dom_sf"/>
</dbReference>
<dbReference type="Gene3D" id="2.60.120.310">
    <property type="entry name" value="Copper type II, ascorbate-dependent monooxygenase, N-terminal domain"/>
    <property type="match status" value="1"/>
</dbReference>